<accession>A0ACB9L9T0</accession>
<protein>
    <submittedName>
        <fullName evidence="1">Uncharacterized protein</fullName>
    </submittedName>
</protein>
<dbReference type="Proteomes" id="UP000828941">
    <property type="component" value="Chromosome 12"/>
</dbReference>
<keyword evidence="2" id="KW-1185">Reference proteome</keyword>
<reference evidence="1 2" key="1">
    <citation type="journal article" date="2022" name="DNA Res.">
        <title>Chromosomal-level genome assembly of the orchid tree Bauhinia variegata (Leguminosae; Cercidoideae) supports the allotetraploid origin hypothesis of Bauhinia.</title>
        <authorList>
            <person name="Zhong Y."/>
            <person name="Chen Y."/>
            <person name="Zheng D."/>
            <person name="Pang J."/>
            <person name="Liu Y."/>
            <person name="Luo S."/>
            <person name="Meng S."/>
            <person name="Qian L."/>
            <person name="Wei D."/>
            <person name="Dai S."/>
            <person name="Zhou R."/>
        </authorList>
    </citation>
    <scope>NUCLEOTIDE SEQUENCE [LARGE SCALE GENOMIC DNA]</scope>
    <source>
        <strain evidence="1">BV-YZ2020</strain>
    </source>
</reference>
<sequence length="100" mass="12084">MWMWMVVPEKKGGFQNWQIVAGCKLLLVRKLVLRARKVVKLHGMEERIQEAKTKQRGNLELVEVIWWNLETNYREESAYIYIYINKLKKKAYKLKRTLCI</sequence>
<comment type="caution">
    <text evidence="1">The sequence shown here is derived from an EMBL/GenBank/DDBJ whole genome shotgun (WGS) entry which is preliminary data.</text>
</comment>
<evidence type="ECO:0000313" key="1">
    <source>
        <dbReference type="EMBL" id="KAI4306202.1"/>
    </source>
</evidence>
<dbReference type="EMBL" id="CM039437">
    <property type="protein sequence ID" value="KAI4306202.1"/>
    <property type="molecule type" value="Genomic_DNA"/>
</dbReference>
<organism evidence="1 2">
    <name type="scientific">Bauhinia variegata</name>
    <name type="common">Purple orchid tree</name>
    <name type="synonym">Phanera variegata</name>
    <dbReference type="NCBI Taxonomy" id="167791"/>
    <lineage>
        <taxon>Eukaryota</taxon>
        <taxon>Viridiplantae</taxon>
        <taxon>Streptophyta</taxon>
        <taxon>Embryophyta</taxon>
        <taxon>Tracheophyta</taxon>
        <taxon>Spermatophyta</taxon>
        <taxon>Magnoliopsida</taxon>
        <taxon>eudicotyledons</taxon>
        <taxon>Gunneridae</taxon>
        <taxon>Pentapetalae</taxon>
        <taxon>rosids</taxon>
        <taxon>fabids</taxon>
        <taxon>Fabales</taxon>
        <taxon>Fabaceae</taxon>
        <taxon>Cercidoideae</taxon>
        <taxon>Cercideae</taxon>
        <taxon>Bauhiniinae</taxon>
        <taxon>Bauhinia</taxon>
    </lineage>
</organism>
<evidence type="ECO:0000313" key="2">
    <source>
        <dbReference type="Proteomes" id="UP000828941"/>
    </source>
</evidence>
<gene>
    <name evidence="1" type="ORF">L6164_029497</name>
</gene>
<name>A0ACB9L9T0_BAUVA</name>
<proteinExistence type="predicted"/>